<evidence type="ECO:0000256" key="8">
    <source>
        <dbReference type="ARBA" id="ARBA00023145"/>
    </source>
</evidence>
<comment type="cofactor">
    <cofactor evidence="10">
        <name>Ca(2+)</name>
        <dbReference type="ChEBI" id="CHEBI:29108"/>
    </cofactor>
    <text evidence="10">Can bind about 5 Ca(2+) ions per subunit.</text>
</comment>
<keyword evidence="3 10" id="KW-0479">Metal-binding</keyword>
<dbReference type="InterPro" id="IPR024079">
    <property type="entry name" value="MetalloPept_cat_dom_sf"/>
</dbReference>
<dbReference type="PROSITE" id="PS00546">
    <property type="entry name" value="CYSTEINE_SWITCH"/>
    <property type="match status" value="1"/>
</dbReference>
<reference evidence="13" key="2">
    <citation type="journal article" date="2023" name="Plants (Basel)">
        <title>Annotation of the Turnera subulata (Passifloraceae) Draft Genome Reveals the S-Locus Evolved after the Divergence of Turneroideae from Passifloroideae in a Stepwise Manner.</title>
        <authorList>
            <person name="Henning P.M."/>
            <person name="Roalson E.H."/>
            <person name="Mir W."/>
            <person name="McCubbin A.G."/>
            <person name="Shore J.S."/>
        </authorList>
    </citation>
    <scope>NUCLEOTIDE SEQUENCE</scope>
    <source>
        <strain evidence="13">F60SS</strain>
    </source>
</reference>
<feature type="binding site" evidence="10">
    <location>
        <position position="248"/>
    </location>
    <ligand>
        <name>Zn(2+)</name>
        <dbReference type="ChEBI" id="CHEBI:29105"/>
        <label>2</label>
        <note>catalytic</note>
    </ligand>
</feature>
<feature type="binding site" evidence="10">
    <location>
        <position position="209"/>
    </location>
    <ligand>
        <name>Ca(2+)</name>
        <dbReference type="ChEBI" id="CHEBI:29108"/>
        <label>3</label>
    </ligand>
</feature>
<evidence type="ECO:0000256" key="5">
    <source>
        <dbReference type="ARBA" id="ARBA00022801"/>
    </source>
</evidence>
<feature type="active site" evidence="9">
    <location>
        <position position="249"/>
    </location>
</feature>
<dbReference type="SUPFAM" id="SSF47090">
    <property type="entry name" value="PGBD-like"/>
    <property type="match status" value="1"/>
</dbReference>
<dbReference type="InterPro" id="IPR002477">
    <property type="entry name" value="Peptidoglycan-bd-like"/>
</dbReference>
<evidence type="ECO:0000256" key="1">
    <source>
        <dbReference type="ARBA" id="ARBA00009614"/>
    </source>
</evidence>
<proteinExistence type="inferred from homology"/>
<feature type="binding site" description="in inhibited form" evidence="10">
    <location>
        <position position="113"/>
    </location>
    <ligand>
        <name>Zn(2+)</name>
        <dbReference type="ChEBI" id="CHEBI:29105"/>
        <label>2</label>
        <note>catalytic</note>
    </ligand>
</feature>
<feature type="chain" id="PRO_5040495089" description="Peptidase metallopeptidase domain-containing protein" evidence="11">
    <location>
        <begin position="25"/>
        <end position="290"/>
    </location>
</feature>
<dbReference type="PRINTS" id="PR00138">
    <property type="entry name" value="MATRIXIN"/>
</dbReference>
<dbReference type="GO" id="GO:0008270">
    <property type="term" value="F:zinc ion binding"/>
    <property type="evidence" value="ECO:0007669"/>
    <property type="project" value="InterPro"/>
</dbReference>
<dbReference type="SMART" id="SM00235">
    <property type="entry name" value="ZnMc"/>
    <property type="match status" value="1"/>
</dbReference>
<keyword evidence="4 11" id="KW-0732">Signal</keyword>
<feature type="signal peptide" evidence="11">
    <location>
        <begin position="1"/>
        <end position="24"/>
    </location>
</feature>
<dbReference type="Pfam" id="PF00413">
    <property type="entry name" value="Peptidase_M10"/>
    <property type="match status" value="1"/>
</dbReference>
<accession>A0A9Q0JSE8</accession>
<evidence type="ECO:0000313" key="14">
    <source>
        <dbReference type="Proteomes" id="UP001141552"/>
    </source>
</evidence>
<keyword evidence="7" id="KW-0482">Metalloprotease</keyword>
<dbReference type="InterPro" id="IPR001818">
    <property type="entry name" value="Pept_M10_metallopeptidase"/>
</dbReference>
<gene>
    <name evidence="13" type="ORF">Tsubulata_012322</name>
</gene>
<evidence type="ECO:0000256" key="3">
    <source>
        <dbReference type="ARBA" id="ARBA00022723"/>
    </source>
</evidence>
<keyword evidence="5" id="KW-0378">Hydrolase</keyword>
<evidence type="ECO:0000256" key="9">
    <source>
        <dbReference type="PIRSR" id="PIRSR621190-1"/>
    </source>
</evidence>
<evidence type="ECO:0000256" key="10">
    <source>
        <dbReference type="PIRSR" id="PIRSR621190-2"/>
    </source>
</evidence>
<evidence type="ECO:0000256" key="11">
    <source>
        <dbReference type="SAM" id="SignalP"/>
    </source>
</evidence>
<evidence type="ECO:0000256" key="6">
    <source>
        <dbReference type="ARBA" id="ARBA00022833"/>
    </source>
</evidence>
<comment type="caution">
    <text evidence="13">The sequence shown here is derived from an EMBL/GenBank/DDBJ whole genome shotgun (WGS) entry which is preliminary data.</text>
</comment>
<dbReference type="Pfam" id="PF01471">
    <property type="entry name" value="PG_binding_1"/>
    <property type="match status" value="1"/>
</dbReference>
<feature type="binding site" evidence="10">
    <location>
        <position position="229"/>
    </location>
    <ligand>
        <name>Ca(2+)</name>
        <dbReference type="ChEBI" id="CHEBI:29108"/>
        <label>3</label>
    </ligand>
</feature>
<evidence type="ECO:0000256" key="2">
    <source>
        <dbReference type="ARBA" id="ARBA00022670"/>
    </source>
</evidence>
<dbReference type="GO" id="GO:0031012">
    <property type="term" value="C:extracellular matrix"/>
    <property type="evidence" value="ECO:0007669"/>
    <property type="project" value="InterPro"/>
</dbReference>
<keyword evidence="2" id="KW-0645">Protease</keyword>
<protein>
    <recommendedName>
        <fullName evidence="12">Peptidase metallopeptidase domain-containing protein</fullName>
    </recommendedName>
</protein>
<keyword evidence="14" id="KW-1185">Reference proteome</keyword>
<dbReference type="GO" id="GO:0004222">
    <property type="term" value="F:metalloendopeptidase activity"/>
    <property type="evidence" value="ECO:0007669"/>
    <property type="project" value="InterPro"/>
</dbReference>
<keyword evidence="8" id="KW-0865">Zymogen</keyword>
<dbReference type="GO" id="GO:0030574">
    <property type="term" value="P:collagen catabolic process"/>
    <property type="evidence" value="ECO:0007669"/>
    <property type="project" value="TreeGrafter"/>
</dbReference>
<feature type="binding site" evidence="10">
    <location>
        <position position="210"/>
    </location>
    <ligand>
        <name>Ca(2+)</name>
        <dbReference type="ChEBI" id="CHEBI:29108"/>
        <label>3</label>
    </ligand>
</feature>
<feature type="binding site" evidence="10">
    <location>
        <position position="266"/>
    </location>
    <ligand>
        <name>Zn(2+)</name>
        <dbReference type="ChEBI" id="CHEBI:29105"/>
        <label>2</label>
        <note>catalytic</note>
    </ligand>
</feature>
<comment type="similarity">
    <text evidence="1">Belongs to the peptidase M10A family. Matrix metalloproteinases (MMPs) subfamily.</text>
</comment>
<dbReference type="GO" id="GO:0030198">
    <property type="term" value="P:extracellular matrix organization"/>
    <property type="evidence" value="ECO:0007669"/>
    <property type="project" value="TreeGrafter"/>
</dbReference>
<dbReference type="EMBL" id="JAKUCV010000155">
    <property type="protein sequence ID" value="KAJ4851040.1"/>
    <property type="molecule type" value="Genomic_DNA"/>
</dbReference>
<keyword evidence="6 10" id="KW-0862">Zinc</keyword>
<dbReference type="OrthoDB" id="907195at2759"/>
<evidence type="ECO:0000259" key="12">
    <source>
        <dbReference type="SMART" id="SM00235"/>
    </source>
</evidence>
<reference evidence="13" key="1">
    <citation type="submission" date="2022-02" db="EMBL/GenBank/DDBJ databases">
        <authorList>
            <person name="Henning P.M."/>
            <person name="McCubbin A.G."/>
            <person name="Shore J.S."/>
        </authorList>
    </citation>
    <scope>NUCLEOTIDE SEQUENCE</scope>
    <source>
        <strain evidence="13">F60SS</strain>
        <tissue evidence="13">Leaves</tissue>
    </source>
</reference>
<dbReference type="Proteomes" id="UP001141552">
    <property type="component" value="Unassembled WGS sequence"/>
</dbReference>
<dbReference type="PANTHER" id="PTHR10201:SF323">
    <property type="entry name" value="MATRIX METALLOPROTEINASE-21"/>
    <property type="match status" value="1"/>
</dbReference>
<comment type="cofactor">
    <cofactor evidence="10">
        <name>Zn(2+)</name>
        <dbReference type="ChEBI" id="CHEBI:29105"/>
    </cofactor>
    <text evidence="10">Binds 2 Zn(2+) ions per subunit.</text>
</comment>
<evidence type="ECO:0000256" key="7">
    <source>
        <dbReference type="ARBA" id="ARBA00023049"/>
    </source>
</evidence>
<evidence type="ECO:0000313" key="13">
    <source>
        <dbReference type="EMBL" id="KAJ4851040.1"/>
    </source>
</evidence>
<dbReference type="InterPro" id="IPR021158">
    <property type="entry name" value="Pept_M10A_Zn_BS"/>
</dbReference>
<dbReference type="InterPro" id="IPR021190">
    <property type="entry name" value="Pept_M10A"/>
</dbReference>
<dbReference type="InterPro" id="IPR006026">
    <property type="entry name" value="Peptidase_Metallo"/>
</dbReference>
<dbReference type="AlphaFoldDB" id="A0A9Q0JSE8"/>
<sequence length="290" mass="32212">MAASNAAIFLALICLLLPAYSSSAHPNNLSSHIRHLQGLKKGDKTEGIQSLKKYLHQYGYLHDNHLNTQQVEDRYHFDETTEKAAKTYQLNFNLKPTGVLDHETISMMMKPRCGVPDIINGATKMNGAGKYYNLAYALNKEEAPRVWPASRRALTWAVKPGTRKDVIDPLAKESIEPWSVASGKNFTFKYIGEENYNASDIKISFMKIDGNGKVLAWGAPPTEGMMAFDEDDTWEPGHVPGIGKVGLHEMGHVLGLPHSSDPYSIMFPNQGKTNTIGKSDVTELKKLYGF</sequence>
<feature type="binding site" evidence="10">
    <location>
        <position position="258"/>
    </location>
    <ligand>
        <name>Zn(2+)</name>
        <dbReference type="ChEBI" id="CHEBI:29105"/>
        <label>2</label>
        <note>catalytic</note>
    </ligand>
</feature>
<name>A0A9Q0JSE8_9ROSI</name>
<organism evidence="13 14">
    <name type="scientific">Turnera subulata</name>
    <dbReference type="NCBI Taxonomy" id="218843"/>
    <lineage>
        <taxon>Eukaryota</taxon>
        <taxon>Viridiplantae</taxon>
        <taxon>Streptophyta</taxon>
        <taxon>Embryophyta</taxon>
        <taxon>Tracheophyta</taxon>
        <taxon>Spermatophyta</taxon>
        <taxon>Magnoliopsida</taxon>
        <taxon>eudicotyledons</taxon>
        <taxon>Gunneridae</taxon>
        <taxon>Pentapetalae</taxon>
        <taxon>rosids</taxon>
        <taxon>fabids</taxon>
        <taxon>Malpighiales</taxon>
        <taxon>Passifloraceae</taxon>
        <taxon>Turnera</taxon>
    </lineage>
</organism>
<feature type="binding site" evidence="10">
    <location>
        <position position="252"/>
    </location>
    <ligand>
        <name>Zn(2+)</name>
        <dbReference type="ChEBI" id="CHEBI:29105"/>
        <label>2</label>
        <note>catalytic</note>
    </ligand>
</feature>
<dbReference type="SUPFAM" id="SSF55486">
    <property type="entry name" value="Metalloproteases ('zincins'), catalytic domain"/>
    <property type="match status" value="1"/>
</dbReference>
<dbReference type="InterPro" id="IPR036365">
    <property type="entry name" value="PGBD-like_sf"/>
</dbReference>
<dbReference type="GO" id="GO:0006508">
    <property type="term" value="P:proteolysis"/>
    <property type="evidence" value="ECO:0007669"/>
    <property type="project" value="UniProtKB-KW"/>
</dbReference>
<dbReference type="Gene3D" id="3.40.390.10">
    <property type="entry name" value="Collagenase (Catalytic Domain)"/>
    <property type="match status" value="1"/>
</dbReference>
<feature type="domain" description="Peptidase metallopeptidase" evidence="12">
    <location>
        <begin position="143"/>
        <end position="290"/>
    </location>
</feature>
<dbReference type="PANTHER" id="PTHR10201">
    <property type="entry name" value="MATRIX METALLOPROTEINASE"/>
    <property type="match status" value="1"/>
</dbReference>
<evidence type="ECO:0000256" key="4">
    <source>
        <dbReference type="ARBA" id="ARBA00022729"/>
    </source>
</evidence>
<keyword evidence="10" id="KW-0106">Calcium</keyword>